<reference evidence="3" key="1">
    <citation type="submission" date="2023-04" db="EMBL/GenBank/DDBJ databases">
        <authorList>
            <person name="Vijverberg K."/>
            <person name="Xiong W."/>
            <person name="Schranz E."/>
        </authorList>
    </citation>
    <scope>NUCLEOTIDE SEQUENCE</scope>
</reference>
<protein>
    <submittedName>
        <fullName evidence="3">Uncharacterized protein</fullName>
    </submittedName>
</protein>
<dbReference type="AlphaFoldDB" id="A0AA35ZDU7"/>
<evidence type="ECO:0000313" key="3">
    <source>
        <dbReference type="EMBL" id="CAI9290744.1"/>
    </source>
</evidence>
<accession>A0AA35ZDU7</accession>
<keyword evidence="4" id="KW-1185">Reference proteome</keyword>
<dbReference type="Proteomes" id="UP001177003">
    <property type="component" value="Chromosome 6"/>
</dbReference>
<proteinExistence type="predicted"/>
<feature type="region of interest" description="Disordered" evidence="1">
    <location>
        <begin position="97"/>
        <end position="119"/>
    </location>
</feature>
<evidence type="ECO:0000313" key="4">
    <source>
        <dbReference type="Proteomes" id="UP001177003"/>
    </source>
</evidence>
<dbReference type="InterPro" id="IPR027417">
    <property type="entry name" value="P-loop_NTPase"/>
</dbReference>
<dbReference type="Gene3D" id="3.40.50.300">
    <property type="entry name" value="P-loop containing nucleotide triphosphate hydrolases"/>
    <property type="match status" value="1"/>
</dbReference>
<feature type="signal peptide" evidence="2">
    <location>
        <begin position="1"/>
        <end position="18"/>
    </location>
</feature>
<dbReference type="Pfam" id="PF01715">
    <property type="entry name" value="IPPT"/>
    <property type="match status" value="1"/>
</dbReference>
<evidence type="ECO:0000256" key="1">
    <source>
        <dbReference type="SAM" id="MobiDB-lite"/>
    </source>
</evidence>
<feature type="chain" id="PRO_5041439061" evidence="2">
    <location>
        <begin position="19"/>
        <end position="320"/>
    </location>
</feature>
<gene>
    <name evidence="3" type="ORF">LSALG_LOCUS29922</name>
</gene>
<name>A0AA35ZDU7_LACSI</name>
<sequence length="320" mass="36059">MFFLSSIYLSSLQSTLLSLILSPLDLPSFSTSLLSVNPKPSPPPFSLARARVLSSSKLPLLSFYLNPVEDQKSKVASQIFDRKSEVQGTIGSIRMRKTKTEEASATSTYDSGSIDEDGVDMNKHEDEAMRRKMELEAKERKLEETLKYQRSIEDEAKQKQLAKQQHKSNSRVQVFDVFKNQTNGHVEDASRNIKVEDVDEKRFQADLSKVVRQSLDYSAGNFYDDGRQAIKDILSRGHVPIVTGGTGLYLRWFIYGKPAVPKATPEITLELQLLNLYLPMIGINYIIMNLLEKPLVRISNSWPTLVTPDKGPDQSTSKGR</sequence>
<evidence type="ECO:0000256" key="2">
    <source>
        <dbReference type="SAM" id="SignalP"/>
    </source>
</evidence>
<organism evidence="3 4">
    <name type="scientific">Lactuca saligna</name>
    <name type="common">Willowleaf lettuce</name>
    <dbReference type="NCBI Taxonomy" id="75948"/>
    <lineage>
        <taxon>Eukaryota</taxon>
        <taxon>Viridiplantae</taxon>
        <taxon>Streptophyta</taxon>
        <taxon>Embryophyta</taxon>
        <taxon>Tracheophyta</taxon>
        <taxon>Spermatophyta</taxon>
        <taxon>Magnoliopsida</taxon>
        <taxon>eudicotyledons</taxon>
        <taxon>Gunneridae</taxon>
        <taxon>Pentapetalae</taxon>
        <taxon>asterids</taxon>
        <taxon>campanulids</taxon>
        <taxon>Asterales</taxon>
        <taxon>Asteraceae</taxon>
        <taxon>Cichorioideae</taxon>
        <taxon>Cichorieae</taxon>
        <taxon>Lactucinae</taxon>
        <taxon>Lactuca</taxon>
    </lineage>
</organism>
<keyword evidence="2" id="KW-0732">Signal</keyword>
<dbReference type="EMBL" id="OX465082">
    <property type="protein sequence ID" value="CAI9290744.1"/>
    <property type="molecule type" value="Genomic_DNA"/>
</dbReference>